<sequence>MSNSSGGIGLVGLGLLVSIVLAVLKLAGPLAAWSWVLVASPFLIGIATTLAIIFLVFIFAVIGAAVVEAKTQKPVRKLSAR</sequence>
<keyword evidence="3" id="KW-1185">Reference proteome</keyword>
<feature type="transmembrane region" description="Helical" evidence="1">
    <location>
        <begin position="42"/>
        <end position="67"/>
    </location>
</feature>
<evidence type="ECO:0000313" key="2">
    <source>
        <dbReference type="EMBL" id="GAA2230140.1"/>
    </source>
</evidence>
<dbReference type="RefSeq" id="WP_259478859.1">
    <property type="nucleotide sequence ID" value="NZ_BAAAQY010000003.1"/>
</dbReference>
<gene>
    <name evidence="2" type="ORF">GCM10009851_13610</name>
</gene>
<evidence type="ECO:0008006" key="4">
    <source>
        <dbReference type="Google" id="ProtNLM"/>
    </source>
</evidence>
<keyword evidence="1" id="KW-0812">Transmembrane</keyword>
<organism evidence="2 3">
    <name type="scientific">Herbiconiux moechotypicola</name>
    <dbReference type="NCBI Taxonomy" id="637393"/>
    <lineage>
        <taxon>Bacteria</taxon>
        <taxon>Bacillati</taxon>
        <taxon>Actinomycetota</taxon>
        <taxon>Actinomycetes</taxon>
        <taxon>Micrococcales</taxon>
        <taxon>Microbacteriaceae</taxon>
        <taxon>Herbiconiux</taxon>
    </lineage>
</organism>
<comment type="caution">
    <text evidence="2">The sequence shown here is derived from an EMBL/GenBank/DDBJ whole genome shotgun (WGS) entry which is preliminary data.</text>
</comment>
<accession>A0ABN3DFX6</accession>
<keyword evidence="1" id="KW-0472">Membrane</keyword>
<evidence type="ECO:0000313" key="3">
    <source>
        <dbReference type="Proteomes" id="UP001500929"/>
    </source>
</evidence>
<feature type="transmembrane region" description="Helical" evidence="1">
    <location>
        <begin position="7"/>
        <end position="36"/>
    </location>
</feature>
<dbReference type="EMBL" id="BAAAQY010000003">
    <property type="protein sequence ID" value="GAA2230140.1"/>
    <property type="molecule type" value="Genomic_DNA"/>
</dbReference>
<reference evidence="2 3" key="1">
    <citation type="journal article" date="2019" name="Int. J. Syst. Evol. Microbiol.">
        <title>The Global Catalogue of Microorganisms (GCM) 10K type strain sequencing project: providing services to taxonomists for standard genome sequencing and annotation.</title>
        <authorList>
            <consortium name="The Broad Institute Genomics Platform"/>
            <consortium name="The Broad Institute Genome Sequencing Center for Infectious Disease"/>
            <person name="Wu L."/>
            <person name="Ma J."/>
        </authorList>
    </citation>
    <scope>NUCLEOTIDE SEQUENCE [LARGE SCALE GENOMIC DNA]</scope>
    <source>
        <strain evidence="2 3">JCM 16117</strain>
    </source>
</reference>
<name>A0ABN3DFX6_9MICO</name>
<dbReference type="Proteomes" id="UP001500929">
    <property type="component" value="Unassembled WGS sequence"/>
</dbReference>
<protein>
    <recommendedName>
        <fullName evidence="4">Integral membrane protein</fullName>
    </recommendedName>
</protein>
<keyword evidence="1" id="KW-1133">Transmembrane helix</keyword>
<evidence type="ECO:0000256" key="1">
    <source>
        <dbReference type="SAM" id="Phobius"/>
    </source>
</evidence>
<proteinExistence type="predicted"/>